<protein>
    <recommendedName>
        <fullName evidence="4">SH3 domain-containing protein</fullName>
    </recommendedName>
</protein>
<keyword evidence="1" id="KW-0732">Signal</keyword>
<dbReference type="InterPro" id="IPR006311">
    <property type="entry name" value="TAT_signal"/>
</dbReference>
<dbReference type="Proteomes" id="UP001500282">
    <property type="component" value="Unassembled WGS sequence"/>
</dbReference>
<accession>A0ABP4HPI7</accession>
<evidence type="ECO:0000313" key="3">
    <source>
        <dbReference type="Proteomes" id="UP001500282"/>
    </source>
</evidence>
<keyword evidence="3" id="KW-1185">Reference proteome</keyword>
<organism evidence="2 3">
    <name type="scientific">Streptomyces javensis</name>
    <dbReference type="NCBI Taxonomy" id="114698"/>
    <lineage>
        <taxon>Bacteria</taxon>
        <taxon>Bacillati</taxon>
        <taxon>Actinomycetota</taxon>
        <taxon>Actinomycetes</taxon>
        <taxon>Kitasatosporales</taxon>
        <taxon>Streptomycetaceae</taxon>
        <taxon>Streptomyces</taxon>
        <taxon>Streptomyces violaceusniger group</taxon>
    </lineage>
</organism>
<proteinExistence type="predicted"/>
<sequence>MKLRRAAITTAALAAAATGAIAPAASATTTAPAKPAASQRTAVACYLYVDDSRGYYNVRTAKSATAGLIKKYTGTRLPVWDRCGEEIGGTYRCAVGEPQDRYYVAVNYNGRKGYVAAACAGGLGA</sequence>
<name>A0ABP4HPI7_9ACTN</name>
<dbReference type="EMBL" id="BAAAIH010000017">
    <property type="protein sequence ID" value="GAA1273626.1"/>
    <property type="molecule type" value="Genomic_DNA"/>
</dbReference>
<evidence type="ECO:0008006" key="4">
    <source>
        <dbReference type="Google" id="ProtNLM"/>
    </source>
</evidence>
<evidence type="ECO:0000313" key="2">
    <source>
        <dbReference type="EMBL" id="GAA1273626.1"/>
    </source>
</evidence>
<feature type="signal peptide" evidence="1">
    <location>
        <begin position="1"/>
        <end position="27"/>
    </location>
</feature>
<comment type="caution">
    <text evidence="2">The sequence shown here is derived from an EMBL/GenBank/DDBJ whole genome shotgun (WGS) entry which is preliminary data.</text>
</comment>
<evidence type="ECO:0000256" key="1">
    <source>
        <dbReference type="SAM" id="SignalP"/>
    </source>
</evidence>
<feature type="chain" id="PRO_5046181971" description="SH3 domain-containing protein" evidence="1">
    <location>
        <begin position="28"/>
        <end position="125"/>
    </location>
</feature>
<gene>
    <name evidence="2" type="ORF">GCM10009579_35630</name>
</gene>
<dbReference type="PROSITE" id="PS51318">
    <property type="entry name" value="TAT"/>
    <property type="match status" value="1"/>
</dbReference>
<reference evidence="3" key="1">
    <citation type="journal article" date="2019" name="Int. J. Syst. Evol. Microbiol.">
        <title>The Global Catalogue of Microorganisms (GCM) 10K type strain sequencing project: providing services to taxonomists for standard genome sequencing and annotation.</title>
        <authorList>
            <consortium name="The Broad Institute Genomics Platform"/>
            <consortium name="The Broad Institute Genome Sequencing Center for Infectious Disease"/>
            <person name="Wu L."/>
            <person name="Ma J."/>
        </authorList>
    </citation>
    <scope>NUCLEOTIDE SEQUENCE [LARGE SCALE GENOMIC DNA]</scope>
    <source>
        <strain evidence="3">JCM 11448</strain>
    </source>
</reference>